<dbReference type="PANTHER" id="PTHR10151:SF120">
    <property type="entry name" value="BIS(5'-ADENOSYL)-TRIPHOSPHATASE"/>
    <property type="match status" value="1"/>
</dbReference>
<name>A0AB36TI83_ACETH</name>
<dbReference type="InterPro" id="IPR017850">
    <property type="entry name" value="Alkaline_phosphatase_core_sf"/>
</dbReference>
<dbReference type="EMBL" id="PDBW01000001">
    <property type="protein sequence ID" value="PFH03577.1"/>
    <property type="molecule type" value="Genomic_DNA"/>
</dbReference>
<protein>
    <submittedName>
        <fullName evidence="1">Type I phosphodiesterase/nucleotide pyrophosphatase</fullName>
    </submittedName>
</protein>
<dbReference type="Pfam" id="PF01663">
    <property type="entry name" value="Phosphodiest"/>
    <property type="match status" value="1"/>
</dbReference>
<dbReference type="AlphaFoldDB" id="A0AB36TI83"/>
<dbReference type="PANTHER" id="PTHR10151">
    <property type="entry name" value="ECTONUCLEOTIDE PYROPHOSPHATASE/PHOSPHODIESTERASE"/>
    <property type="match status" value="1"/>
</dbReference>
<sequence length="369" mass="42292">MNTNIVYPDYSNSIANLANSILKKWGLPTNGKTLELLDRYLAKDYKNVVVILLDGMGRCIIERNLEKDGFFNTHLAGTYSSTFPSTTVAATTSIDSGLTPCEHGWLGWDCYFPQIDRNVTVFLNTDTETGEKVAEESVAWKYCWYSSVINRIDSAGGKAYYAIPFVSPYPATFEERCELIKKYCDEPGQKYIYCYCDEPDKTMHLTGCYSEESRKVISWLERKIKSLTTELRDTLVIITADHGHVNTKRVCIKDYPNIMNCLKRIPTIEPRALNLFVKEDRRDEFEKEFTCEFGGKFLLLPKEKVLEMKLFGYGTEHKDFRNMLGDYLAVATDDLSIFNTKEKKEKFVSSHGGLTEDEMIIPLIIVEKK</sequence>
<dbReference type="SUPFAM" id="SSF53649">
    <property type="entry name" value="Alkaline phosphatase-like"/>
    <property type="match status" value="1"/>
</dbReference>
<dbReference type="RefSeq" id="WP_003517733.1">
    <property type="nucleotide sequence ID" value="NZ_CP013828.1"/>
</dbReference>
<accession>A0AB36TI83</accession>
<evidence type="ECO:0000313" key="2">
    <source>
        <dbReference type="Proteomes" id="UP000223596"/>
    </source>
</evidence>
<proteinExistence type="predicted"/>
<dbReference type="Proteomes" id="UP000223596">
    <property type="component" value="Unassembled WGS sequence"/>
</dbReference>
<organism evidence="1 2">
    <name type="scientific">Acetivibrio thermocellus AD2</name>
    <dbReference type="NCBI Taxonomy" id="1138384"/>
    <lineage>
        <taxon>Bacteria</taxon>
        <taxon>Bacillati</taxon>
        <taxon>Bacillota</taxon>
        <taxon>Clostridia</taxon>
        <taxon>Eubacteriales</taxon>
        <taxon>Oscillospiraceae</taxon>
        <taxon>Acetivibrio</taxon>
    </lineage>
</organism>
<dbReference type="InterPro" id="IPR002591">
    <property type="entry name" value="Phosphodiest/P_Trfase"/>
</dbReference>
<reference evidence="1 2" key="1">
    <citation type="submission" date="2017-09" db="EMBL/GenBank/DDBJ databases">
        <title>Evaluation of Pacific Biosciences Sequencing Technology to Finishing C. thermocellum Genome Sequences.</title>
        <authorList>
            <person name="Brown S."/>
        </authorList>
    </citation>
    <scope>NUCLEOTIDE SEQUENCE [LARGE SCALE GENOMIC DNA]</scope>
    <source>
        <strain evidence="1 2">AD2</strain>
    </source>
</reference>
<dbReference type="GO" id="GO:0016787">
    <property type="term" value="F:hydrolase activity"/>
    <property type="evidence" value="ECO:0007669"/>
    <property type="project" value="UniProtKB-ARBA"/>
</dbReference>
<gene>
    <name evidence="1" type="ORF">M972_112388</name>
</gene>
<comment type="caution">
    <text evidence="1">The sequence shown here is derived from an EMBL/GenBank/DDBJ whole genome shotgun (WGS) entry which is preliminary data.</text>
</comment>
<evidence type="ECO:0000313" key="1">
    <source>
        <dbReference type="EMBL" id="PFH03577.1"/>
    </source>
</evidence>
<dbReference type="Gene3D" id="3.40.720.10">
    <property type="entry name" value="Alkaline Phosphatase, subunit A"/>
    <property type="match status" value="1"/>
</dbReference>